<dbReference type="NCBIfam" id="TIGR01572">
    <property type="entry name" value="A_thl_para_3677"/>
    <property type="match status" value="1"/>
</dbReference>
<name>A0ABM0YIW8_CAMSA</name>
<dbReference type="InterPro" id="IPR006462">
    <property type="entry name" value="MS5"/>
</dbReference>
<dbReference type="RefSeq" id="XP_010501621.1">
    <property type="nucleotide sequence ID" value="XM_010503319.1"/>
</dbReference>
<dbReference type="GeneID" id="104778908"/>
<dbReference type="PROSITE" id="PS51257">
    <property type="entry name" value="PROKAR_LIPOPROTEIN"/>
    <property type="match status" value="1"/>
</dbReference>
<proteinExistence type="predicted"/>
<dbReference type="Pfam" id="PF04776">
    <property type="entry name" value="protein_MS5"/>
    <property type="match status" value="1"/>
</dbReference>
<organism evidence="1 2">
    <name type="scientific">Camelina sativa</name>
    <name type="common">False flax</name>
    <name type="synonym">Myagrum sativum</name>
    <dbReference type="NCBI Taxonomy" id="90675"/>
    <lineage>
        <taxon>Eukaryota</taxon>
        <taxon>Viridiplantae</taxon>
        <taxon>Streptophyta</taxon>
        <taxon>Embryophyta</taxon>
        <taxon>Tracheophyta</taxon>
        <taxon>Spermatophyta</taxon>
        <taxon>Magnoliopsida</taxon>
        <taxon>eudicotyledons</taxon>
        <taxon>Gunneridae</taxon>
        <taxon>Pentapetalae</taxon>
        <taxon>rosids</taxon>
        <taxon>malvids</taxon>
        <taxon>Brassicales</taxon>
        <taxon>Brassicaceae</taxon>
        <taxon>Camelineae</taxon>
        <taxon>Camelina</taxon>
    </lineage>
</organism>
<reference evidence="1" key="1">
    <citation type="journal article" date="2014" name="Nat. Commun.">
        <title>The emerging biofuel crop Camelina sativa retains a highly undifferentiated hexaploid genome structure.</title>
        <authorList>
            <person name="Kagale S."/>
            <person name="Koh C."/>
            <person name="Nixon J."/>
            <person name="Bollina V."/>
            <person name="Clarke W.E."/>
            <person name="Tuteja R."/>
            <person name="Spillane C."/>
            <person name="Robinson S.J."/>
            <person name="Links M.G."/>
            <person name="Clarke C."/>
            <person name="Higgins E.E."/>
            <person name="Huebert T."/>
            <person name="Sharpe A.G."/>
            <person name="Parkin I.A."/>
        </authorList>
    </citation>
    <scope>NUCLEOTIDE SEQUENCE [LARGE SCALE GENOMIC DNA]</scope>
    <source>
        <strain evidence="1">cv. DH55</strain>
    </source>
</reference>
<evidence type="ECO:0000313" key="1">
    <source>
        <dbReference type="Proteomes" id="UP000694864"/>
    </source>
</evidence>
<dbReference type="Proteomes" id="UP000694864">
    <property type="component" value="Chromosome 3"/>
</dbReference>
<reference evidence="2" key="2">
    <citation type="submission" date="2025-08" db="UniProtKB">
        <authorList>
            <consortium name="RefSeq"/>
        </authorList>
    </citation>
    <scope>IDENTIFICATION</scope>
    <source>
        <tissue evidence="2">Leaf</tissue>
    </source>
</reference>
<evidence type="ECO:0000313" key="2">
    <source>
        <dbReference type="RefSeq" id="XP_010501621.1"/>
    </source>
</evidence>
<gene>
    <name evidence="2" type="primary">LOC104778908</name>
</gene>
<keyword evidence="1" id="KW-1185">Reference proteome</keyword>
<sequence length="391" mass="44248">MIKSVATVVPTFLMSCFRLPKTVTRKLTGAISNFWWSSSGQSRGLHWVAWDKLCRVKREGGMGFRCLDDFNTALLAKQLWRLISVPDSLFARVGSRATISVWNDPWIPAQSPRPALGTGSSSDRLLSVQNLIDRTSNSWDMAQLMGTIFKLDAVQKFITTMSFVPSYYFTLLAHDPAAIPPFQQTFQVKVDVMELHILDLAVSIARPKKVVVQNQDEAAVTPKEPFVPHFHRSVVSVSDGVVDGAIVFQGRLPDWPSDHALNDDRNRFYVLKESEWQTTYWISLYLELLICATDRGMFGILQSGLPKLQILKVVIETEEEDQNPPVERLNARRAHVYITFKGLAKSPRIDDHEIGGHVERKAIIRRVIDAHSGCLNLKGSFWNDKDQSRRT</sequence>
<protein>
    <submittedName>
        <fullName evidence="2">UPF0725 protein At1g28500</fullName>
    </submittedName>
</protein>
<dbReference type="PANTHER" id="PTHR33116">
    <property type="entry name" value="REVERSE TRANSCRIPTASE ZINC-BINDING DOMAIN-CONTAINING PROTEIN-RELATED-RELATED"/>
    <property type="match status" value="1"/>
</dbReference>
<accession>A0ABM0YIW8</accession>
<dbReference type="PANTHER" id="PTHR33116:SF86">
    <property type="entry name" value="REVERSE TRANSCRIPTASE DOMAIN-CONTAINING PROTEIN"/>
    <property type="match status" value="1"/>
</dbReference>